<evidence type="ECO:0000256" key="12">
    <source>
        <dbReference type="RuleBase" id="RU000434"/>
    </source>
</evidence>
<dbReference type="InterPro" id="IPR037033">
    <property type="entry name" value="DNA-dir_RNAP_su2_hyb_sf"/>
</dbReference>
<evidence type="ECO:0000256" key="9">
    <source>
        <dbReference type="ARBA" id="ARBA00023163"/>
    </source>
</evidence>
<dbReference type="InterPro" id="IPR014724">
    <property type="entry name" value="RNA_pol_RPB2_OB-fold"/>
</dbReference>
<evidence type="ECO:0000256" key="3">
    <source>
        <dbReference type="ARBA" id="ARBA00006835"/>
    </source>
</evidence>
<dbReference type="GO" id="GO:0006351">
    <property type="term" value="P:DNA-templated transcription"/>
    <property type="evidence" value="ECO:0007669"/>
    <property type="project" value="UniProtKB-UniRule"/>
</dbReference>
<dbReference type="Gene3D" id="3.90.1110.10">
    <property type="entry name" value="RNA polymerase Rpb2, domain 2"/>
    <property type="match status" value="1"/>
</dbReference>
<evidence type="ECO:0000256" key="8">
    <source>
        <dbReference type="ARBA" id="ARBA00022695"/>
    </source>
</evidence>
<dbReference type="InterPro" id="IPR007121">
    <property type="entry name" value="RNA_pol_bsu_CS"/>
</dbReference>
<dbReference type="NCBIfam" id="NF001616">
    <property type="entry name" value="PRK00405.1"/>
    <property type="match status" value="1"/>
</dbReference>
<dbReference type="EC" id="2.7.7.6" evidence="11"/>
<dbReference type="PANTHER" id="PTHR20856">
    <property type="entry name" value="DNA-DIRECTED RNA POLYMERASE I SUBUNIT 2"/>
    <property type="match status" value="1"/>
</dbReference>
<name>A0A9E9GG84_9LILI</name>
<dbReference type="Gene3D" id="2.40.270.10">
    <property type="entry name" value="DNA-directed RNA polymerase, subunit 2, domain 6"/>
    <property type="match status" value="1"/>
</dbReference>
<dbReference type="Pfam" id="PF04560">
    <property type="entry name" value="RNA_pol_Rpb2_7"/>
    <property type="match status" value="1"/>
</dbReference>
<sequence length="1068" mass="120661">MLRKKNEGMSTIPGFNQIQFEGFCRFINQGLTEEFHKFPKIEDTDQEIEFQLFVERYQLVEPLIKERESVYESLTYSSELYVPAGLIWKSGRNIQEQTVFIGNIPLMNSLGTSIVNGIYRIVINQILQSPGIYYRSELDHNGISVYTSTIISDWGGRLELEIDRKARIWARVSRKQKISILVLSSAMGSNLKEILDNVCYPEIFLSFLNDKEKKKIGSKENAILEFYQQFACIGGDPVFSESLCKELQKKFFQQRCELGRIGRRNMNWRLNLDIPQNNTFLLPRDILAAADHLIGMKFGMGILDDMNHLKNKRVRSVADLLQDQFGLALVRLENTVRGTICGAIRHKLIPTPQNLVTSTSLTTTYESFFGLHPLSQVLDRTNPLTQIVHGRKLSYLGPGGLTGRTASFRIRDIHPSHYGRICPIDTSEGINVGLIGSLAIHARIGHWGSIDSPFFEISSKETQMVYLSPSRDEYYMVAAGNSLALNRGIQEEQVVPARYRQEFLTIAWEQIHLRSIFPFQYFSIGASLIPFIEHNDANRALMSSNMQRQAVPLSRPEKCIVGTGLERQTALDSGLSTIADHEGKIVYTDTHKIVFTSNGDTISIPLVMYQRSNKNTCMHQKTQVQQGKCIKKGQILADGAATVGGELALGKNVLVAYMPWEGYNSEDAVLISERLVYEDIYTSFHIRKYEIKTHVTSQGPERITKEIPHLEANLLRNLDRNGVVRLGSWIEAGDILVGKLTPQTANESSYAPEDRLLRAILGIQVSTAKETSLKLPIGGRGRVIDVRWIQKRGSSSYNSEMIRVYISQKREIKVGDKVAGRHGNKGIISKILPRQDMPYLQDGTPVDMVFNPLGVPSRMNVGQIFECSLGLAGDLLKRHYRVAPFDERYEQEASRKLVFPELYEASKQTKKPWVFEPEYPGKSKIFDGRTGDPFEQPVLIGKSYILKLIHQVDDKIHGRSSGPYALVTQQPLRGRAKLGGQRVGEMEVWALEGFGVAHILQEMLTYKSDHIRARQEVLGATIIGGTVPNPEDAPESFRLLVRELRSLALELNHFLVSEKNFQINRKEA</sequence>
<evidence type="ECO:0000256" key="2">
    <source>
        <dbReference type="ARBA" id="ARBA00004229"/>
    </source>
</evidence>
<geneLocation type="chloroplast" evidence="18"/>
<dbReference type="AlphaFoldDB" id="A0A9E9GG84"/>
<feature type="domain" description="RNA polymerase Rpb2" evidence="15">
    <location>
        <begin position="979"/>
        <end position="1054"/>
    </location>
</feature>
<dbReference type="GO" id="GO:0009507">
    <property type="term" value="C:chloroplast"/>
    <property type="evidence" value="ECO:0007669"/>
    <property type="project" value="UniProtKB-SubCell"/>
</dbReference>
<feature type="domain" description="DNA-directed RNA polymerase subunit 2 hybrid-binding" evidence="14">
    <location>
        <begin position="579"/>
        <end position="977"/>
    </location>
</feature>
<dbReference type="Gene3D" id="3.90.1100.10">
    <property type="match status" value="1"/>
</dbReference>
<dbReference type="CDD" id="cd00653">
    <property type="entry name" value="RNA_pol_B_RPB2"/>
    <property type="match status" value="1"/>
</dbReference>
<evidence type="ECO:0000256" key="7">
    <source>
        <dbReference type="ARBA" id="ARBA00022679"/>
    </source>
</evidence>
<feature type="domain" description="RNA polymerase Rpb2" evidence="17">
    <location>
        <begin position="376"/>
        <end position="444"/>
    </location>
</feature>
<dbReference type="InterPro" id="IPR037034">
    <property type="entry name" value="RNA_pol_Rpb2_2_sf"/>
</dbReference>
<comment type="catalytic activity">
    <reaction evidence="10 11 13">
        <text>RNA(n) + a ribonucleoside 5'-triphosphate = RNA(n+1) + diphosphate</text>
        <dbReference type="Rhea" id="RHEA:21248"/>
        <dbReference type="Rhea" id="RHEA-COMP:14527"/>
        <dbReference type="Rhea" id="RHEA-COMP:17342"/>
        <dbReference type="ChEBI" id="CHEBI:33019"/>
        <dbReference type="ChEBI" id="CHEBI:61557"/>
        <dbReference type="ChEBI" id="CHEBI:140395"/>
        <dbReference type="EC" id="2.7.7.6"/>
    </reaction>
</comment>
<dbReference type="HAMAP" id="MF_01321">
    <property type="entry name" value="RNApol_bact_RpoB"/>
    <property type="match status" value="1"/>
</dbReference>
<dbReference type="InterPro" id="IPR010243">
    <property type="entry name" value="RNA_pol_bsu_bac"/>
</dbReference>
<dbReference type="Pfam" id="PF00562">
    <property type="entry name" value="RNA_pol_Rpb2_6"/>
    <property type="match status" value="1"/>
</dbReference>
<evidence type="ECO:0000313" key="18">
    <source>
        <dbReference type="EMBL" id="WAS32749.1"/>
    </source>
</evidence>
<dbReference type="Pfam" id="PF04565">
    <property type="entry name" value="RNA_pol_Rpb2_3"/>
    <property type="match status" value="1"/>
</dbReference>
<dbReference type="EMBL" id="ON764433">
    <property type="protein sequence ID" value="WAS32749.1"/>
    <property type="molecule type" value="Genomic_DNA"/>
</dbReference>
<keyword evidence="5 18" id="KW-0150">Chloroplast</keyword>
<comment type="subcellular location">
    <subcellularLocation>
        <location evidence="2 11">Plastid</location>
        <location evidence="2 11">Chloroplast</location>
    </subcellularLocation>
</comment>
<keyword evidence="6 18" id="KW-0934">Plastid</keyword>
<dbReference type="GO" id="GO:0000428">
    <property type="term" value="C:DNA-directed RNA polymerase complex"/>
    <property type="evidence" value="ECO:0007669"/>
    <property type="project" value="UniProtKB-KW"/>
</dbReference>
<keyword evidence="7 11" id="KW-0808">Transferase</keyword>
<evidence type="ECO:0000259" key="17">
    <source>
        <dbReference type="Pfam" id="PF04565"/>
    </source>
</evidence>
<evidence type="ECO:0000256" key="10">
    <source>
        <dbReference type="ARBA" id="ARBA00048552"/>
    </source>
</evidence>
<dbReference type="GO" id="GO:0032549">
    <property type="term" value="F:ribonucleoside binding"/>
    <property type="evidence" value="ECO:0007669"/>
    <property type="project" value="InterPro"/>
</dbReference>
<dbReference type="InterPro" id="IPR042107">
    <property type="entry name" value="DNA-dir_RNA_pol_bsu_ext_1_sf"/>
</dbReference>
<evidence type="ECO:0000259" key="15">
    <source>
        <dbReference type="Pfam" id="PF04560"/>
    </source>
</evidence>
<evidence type="ECO:0000259" key="16">
    <source>
        <dbReference type="Pfam" id="PF04561"/>
    </source>
</evidence>
<dbReference type="Gene3D" id="2.30.150.10">
    <property type="entry name" value="DNA-directed RNA polymerase, beta subunit, external 1 domain"/>
    <property type="match status" value="1"/>
</dbReference>
<feature type="domain" description="RNA polymerase Rpb2" evidence="16">
    <location>
        <begin position="128"/>
        <end position="315"/>
    </location>
</feature>
<organism evidence="18">
    <name type="scientific">Amana hejiaqingii</name>
    <dbReference type="NCBI Taxonomy" id="2926339"/>
    <lineage>
        <taxon>Eukaryota</taxon>
        <taxon>Viridiplantae</taxon>
        <taxon>Streptophyta</taxon>
        <taxon>Embryophyta</taxon>
        <taxon>Tracheophyta</taxon>
        <taxon>Spermatophyta</taxon>
        <taxon>Magnoliopsida</taxon>
        <taxon>Liliopsida</taxon>
        <taxon>Liliales</taxon>
        <taxon>Liliaceae</taxon>
        <taxon>Amana</taxon>
    </lineage>
</organism>
<evidence type="ECO:0000256" key="1">
    <source>
        <dbReference type="ARBA" id="ARBA00004026"/>
    </source>
</evidence>
<dbReference type="Gene3D" id="2.40.50.150">
    <property type="match status" value="1"/>
</dbReference>
<protein>
    <recommendedName>
        <fullName evidence="11">DNA-directed RNA polymerase subunit beta</fullName>
        <ecNumber evidence="11">2.7.7.6</ecNumber>
    </recommendedName>
    <alternativeName>
        <fullName evidence="11">PEP</fullName>
    </alternativeName>
    <alternativeName>
        <fullName evidence="11">Plastid-encoded RNA polymerase subunit beta</fullName>
        <shortName evidence="11">RNA polymerase subunit beta</shortName>
    </alternativeName>
</protein>
<keyword evidence="8 11" id="KW-0548">Nucleotidyltransferase</keyword>
<accession>A0A9E9GG84</accession>
<proteinExistence type="inferred from homology"/>
<dbReference type="InterPro" id="IPR007645">
    <property type="entry name" value="RNA_pol_Rpb2_3"/>
</dbReference>
<dbReference type="GO" id="GO:0003677">
    <property type="term" value="F:DNA binding"/>
    <property type="evidence" value="ECO:0007669"/>
    <property type="project" value="UniProtKB-UniRule"/>
</dbReference>
<dbReference type="Pfam" id="PF04561">
    <property type="entry name" value="RNA_pol_Rpb2_2"/>
    <property type="match status" value="1"/>
</dbReference>
<comment type="similarity">
    <text evidence="3 11 12">Belongs to the RNA polymerase beta chain family.</text>
</comment>
<dbReference type="InterPro" id="IPR007120">
    <property type="entry name" value="DNA-dir_RNAP_su2_dom"/>
</dbReference>
<dbReference type="FunFam" id="3.90.1110.10:FF:000009">
    <property type="entry name" value="DNA-directed RNA polymerase subunit beta"/>
    <property type="match status" value="1"/>
</dbReference>
<dbReference type="InterPro" id="IPR015712">
    <property type="entry name" value="DNA-dir_RNA_pol_su2"/>
</dbReference>
<dbReference type="SUPFAM" id="SSF64484">
    <property type="entry name" value="beta and beta-prime subunits of DNA dependent RNA-polymerase"/>
    <property type="match status" value="1"/>
</dbReference>
<comment type="subunit">
    <text evidence="11 13">In plastids the minimal PEP RNA polymerase catalytic core is composed of four subunits: alpha, beta, beta', and beta''. When a (nuclear-encoded) sigma factor is associated with the core the holoenzyme is formed, which can initiate transcription.</text>
</comment>
<keyword evidence="4 11" id="KW-0240">DNA-directed RNA polymerase</keyword>
<dbReference type="PROSITE" id="PS01166">
    <property type="entry name" value="RNA_POL_BETA"/>
    <property type="match status" value="1"/>
</dbReference>
<evidence type="ECO:0000256" key="13">
    <source>
        <dbReference type="RuleBase" id="RU363031"/>
    </source>
</evidence>
<evidence type="ECO:0000259" key="14">
    <source>
        <dbReference type="Pfam" id="PF00562"/>
    </source>
</evidence>
<dbReference type="InterPro" id="IPR007641">
    <property type="entry name" value="RNA_pol_Rpb2_7"/>
</dbReference>
<evidence type="ECO:0000256" key="11">
    <source>
        <dbReference type="HAMAP-Rule" id="MF_01321"/>
    </source>
</evidence>
<evidence type="ECO:0000256" key="4">
    <source>
        <dbReference type="ARBA" id="ARBA00022478"/>
    </source>
</evidence>
<comment type="function">
    <text evidence="1 11 13">DNA-dependent RNA polymerase catalyzes the transcription of DNA into RNA using the four ribonucleoside triphosphates as substrates.</text>
</comment>
<reference evidence="18" key="1">
    <citation type="journal article" date="2022" name="Taxonomy">
        <title>Amana hejiaqingii (Liliaceae), a New Species from the Dabie Mountains, China.</title>
        <authorList>
            <person name="Wang M."/>
            <person name="Zhang S."/>
            <person name="Wu J."/>
            <person name="Zhu X."/>
            <person name="Liu Z."/>
            <person name="Lu G."/>
            <person name="Li P."/>
        </authorList>
    </citation>
    <scope>NUCLEOTIDE SEQUENCE</scope>
    <source>
        <strain evidence="18">1</strain>
    </source>
</reference>
<dbReference type="GO" id="GO:0003899">
    <property type="term" value="F:DNA-directed RNA polymerase activity"/>
    <property type="evidence" value="ECO:0007669"/>
    <property type="project" value="UniProtKB-UniRule"/>
</dbReference>
<dbReference type="InterPro" id="IPR007642">
    <property type="entry name" value="RNA_pol_Rpb2_2"/>
</dbReference>
<dbReference type="Gene3D" id="2.40.50.100">
    <property type="match status" value="1"/>
</dbReference>
<evidence type="ECO:0000256" key="6">
    <source>
        <dbReference type="ARBA" id="ARBA00022640"/>
    </source>
</evidence>
<gene>
    <name evidence="11 18" type="primary">rpoB</name>
</gene>
<dbReference type="Gene3D" id="3.90.1800.10">
    <property type="entry name" value="RNA polymerase alpha subunit dimerisation domain"/>
    <property type="match status" value="1"/>
</dbReference>
<evidence type="ECO:0000256" key="5">
    <source>
        <dbReference type="ARBA" id="ARBA00022528"/>
    </source>
</evidence>
<keyword evidence="9 11" id="KW-0804">Transcription</keyword>